<accession>A0A9D1E6A4</accession>
<reference evidence="7" key="2">
    <citation type="journal article" date="2021" name="PeerJ">
        <title>Extensive microbial diversity within the chicken gut microbiome revealed by metagenomics and culture.</title>
        <authorList>
            <person name="Gilroy R."/>
            <person name="Ravi A."/>
            <person name="Getino M."/>
            <person name="Pursley I."/>
            <person name="Horton D.L."/>
            <person name="Alikhan N.F."/>
            <person name="Baker D."/>
            <person name="Gharbi K."/>
            <person name="Hall N."/>
            <person name="Watson M."/>
            <person name="Adriaenssens E.M."/>
            <person name="Foster-Nyarko E."/>
            <person name="Jarju S."/>
            <person name="Secka A."/>
            <person name="Antonio M."/>
            <person name="Oren A."/>
            <person name="Chaudhuri R.R."/>
            <person name="La Ragione R."/>
            <person name="Hildebrand F."/>
            <person name="Pallen M.J."/>
        </authorList>
    </citation>
    <scope>NUCLEOTIDE SEQUENCE</scope>
    <source>
        <strain evidence="7">ChiW16-3235</strain>
    </source>
</reference>
<evidence type="ECO:0000256" key="3">
    <source>
        <dbReference type="PIRSR" id="PIRSR001220-1"/>
    </source>
</evidence>
<evidence type="ECO:0000313" key="7">
    <source>
        <dbReference type="EMBL" id="HIR67240.1"/>
    </source>
</evidence>
<dbReference type="InterPro" id="IPR037152">
    <property type="entry name" value="L-asparaginase_N_sf"/>
</dbReference>
<dbReference type="EC" id="3.5.1.1" evidence="2"/>
<dbReference type="PROSITE" id="PS51732">
    <property type="entry name" value="ASN_GLN_ASE_3"/>
    <property type="match status" value="1"/>
</dbReference>
<feature type="active site" description="O-isoaspartyl threonine intermediate" evidence="3">
    <location>
        <position position="13"/>
    </location>
</feature>
<evidence type="ECO:0000256" key="1">
    <source>
        <dbReference type="ARBA" id="ARBA00010518"/>
    </source>
</evidence>
<organism evidence="7 8">
    <name type="scientific">Candidatus Coproplasma avicola</name>
    <dbReference type="NCBI Taxonomy" id="2840744"/>
    <lineage>
        <taxon>Bacteria</taxon>
        <taxon>Bacillati</taxon>
        <taxon>Bacillota</taxon>
        <taxon>Clostridia</taxon>
        <taxon>Eubacteriales</taxon>
        <taxon>Candidatus Coproplasma</taxon>
    </lineage>
</organism>
<feature type="binding site" evidence="4">
    <location>
        <position position="57"/>
    </location>
    <ligand>
        <name>substrate</name>
    </ligand>
</feature>
<dbReference type="PIRSF" id="PIRSF001220">
    <property type="entry name" value="L-ASNase_gatD"/>
    <property type="match status" value="1"/>
</dbReference>
<dbReference type="InterPro" id="IPR020827">
    <property type="entry name" value="Asparaginase/glutaminase_AS1"/>
</dbReference>
<dbReference type="Pfam" id="PF00710">
    <property type="entry name" value="Asparaginase"/>
    <property type="match status" value="1"/>
</dbReference>
<proteinExistence type="inferred from homology"/>
<dbReference type="SMART" id="SM00870">
    <property type="entry name" value="Asparaginase"/>
    <property type="match status" value="1"/>
</dbReference>
<sequence>MKKVIKVIFTGGTIGSAARDGRVDLDGNANRRLLEMYRAERGEGITFDCEEPVSMLSENVHEEQLHAIYTAVRVVDPAKYDGIIITHGTDSLCINAHYFSLTLCDVGLPIMLVSSLYPLEDSRQNGLENFIAAVDFIEKTDAKGVFVAFANGKLPCEIHLASRLMFCDQITGWYRSVLGQSLAVVKDGEVIFLPSPSMPTREQLAQGKKKAVVPDICRDVMLITARSLLNFSLYDFDRRAPRAVVLEPYHSDTVCTSGRNLNFKQFAEYCRERGVAVVIASVDSRANVYASAVGLPQSVICAFDECTESALTKVMCALGAGLEADAYLNDDIFFEKLQEKS</sequence>
<dbReference type="PANTHER" id="PTHR11707">
    <property type="entry name" value="L-ASPARAGINASE"/>
    <property type="match status" value="1"/>
</dbReference>
<dbReference type="Proteomes" id="UP000823913">
    <property type="component" value="Unassembled WGS sequence"/>
</dbReference>
<dbReference type="InterPro" id="IPR036152">
    <property type="entry name" value="Asp/glu_Ase-like_sf"/>
</dbReference>
<dbReference type="GO" id="GO:0006520">
    <property type="term" value="P:amino acid metabolic process"/>
    <property type="evidence" value="ECO:0007669"/>
    <property type="project" value="InterPro"/>
</dbReference>
<dbReference type="PRINTS" id="PR00139">
    <property type="entry name" value="ASNGLNASE"/>
</dbReference>
<dbReference type="InterPro" id="IPR006034">
    <property type="entry name" value="Asparaginase/glutaminase-like"/>
</dbReference>
<comment type="caution">
    <text evidence="7">The sequence shown here is derived from an EMBL/GenBank/DDBJ whole genome shotgun (WGS) entry which is preliminary data.</text>
</comment>
<feature type="domain" description="L-asparaginase N-terminal" evidence="6">
    <location>
        <begin position="5"/>
        <end position="161"/>
    </location>
</feature>
<dbReference type="InterPro" id="IPR027474">
    <property type="entry name" value="L-asparaginase_N"/>
</dbReference>
<evidence type="ECO:0000256" key="2">
    <source>
        <dbReference type="ARBA" id="ARBA00012920"/>
    </source>
</evidence>
<dbReference type="AlphaFoldDB" id="A0A9D1E6A4"/>
<gene>
    <name evidence="7" type="ORF">IAB94_04265</name>
</gene>
<dbReference type="SUPFAM" id="SSF53774">
    <property type="entry name" value="Glutaminase/Asparaginase"/>
    <property type="match status" value="1"/>
</dbReference>
<dbReference type="EMBL" id="DVHK01000091">
    <property type="protein sequence ID" value="HIR67240.1"/>
    <property type="molecule type" value="Genomic_DNA"/>
</dbReference>
<dbReference type="PIRSF" id="PIRSF500176">
    <property type="entry name" value="L_ASNase"/>
    <property type="match status" value="1"/>
</dbReference>
<reference evidence="7" key="1">
    <citation type="submission" date="2020-10" db="EMBL/GenBank/DDBJ databases">
        <authorList>
            <person name="Gilroy R."/>
        </authorList>
    </citation>
    <scope>NUCLEOTIDE SEQUENCE</scope>
    <source>
        <strain evidence="7">ChiW16-3235</strain>
    </source>
</reference>
<comment type="similarity">
    <text evidence="1">Belongs to the asparaginase 1 family.</text>
</comment>
<dbReference type="PROSITE" id="PS00144">
    <property type="entry name" value="ASN_GLN_ASE_1"/>
    <property type="match status" value="1"/>
</dbReference>
<evidence type="ECO:0000256" key="5">
    <source>
        <dbReference type="PROSITE-ProRule" id="PRU10099"/>
    </source>
</evidence>
<evidence type="ECO:0000256" key="4">
    <source>
        <dbReference type="PIRSR" id="PIRSR001220-2"/>
    </source>
</evidence>
<dbReference type="Gene3D" id="3.40.50.40">
    <property type="match status" value="1"/>
</dbReference>
<feature type="binding site" evidence="4">
    <location>
        <begin position="89"/>
        <end position="90"/>
    </location>
    <ligand>
        <name>substrate</name>
    </ligand>
</feature>
<evidence type="ECO:0000313" key="8">
    <source>
        <dbReference type="Proteomes" id="UP000823913"/>
    </source>
</evidence>
<dbReference type="Gene3D" id="3.40.50.1170">
    <property type="entry name" value="L-asparaginase, N-terminal domain"/>
    <property type="match status" value="1"/>
</dbReference>
<evidence type="ECO:0000259" key="6">
    <source>
        <dbReference type="Pfam" id="PF00710"/>
    </source>
</evidence>
<dbReference type="GO" id="GO:0004067">
    <property type="term" value="F:asparaginase activity"/>
    <property type="evidence" value="ECO:0007669"/>
    <property type="project" value="UniProtKB-UniRule"/>
</dbReference>
<name>A0A9D1E6A4_9FIRM</name>
<feature type="active site" evidence="5">
    <location>
        <position position="13"/>
    </location>
</feature>
<dbReference type="PANTHER" id="PTHR11707:SF28">
    <property type="entry name" value="60 KDA LYSOPHOSPHOLIPASE"/>
    <property type="match status" value="1"/>
</dbReference>
<dbReference type="InterPro" id="IPR027473">
    <property type="entry name" value="L-asparaginase_C"/>
</dbReference>
<protein>
    <recommendedName>
        <fullName evidence="2">asparaginase</fullName>
        <ecNumber evidence="2">3.5.1.1</ecNumber>
    </recommendedName>
</protein>